<reference evidence="1" key="1">
    <citation type="submission" date="2021-02" db="EMBL/GenBank/DDBJ databases">
        <authorList>
            <person name="Nowell W R."/>
        </authorList>
    </citation>
    <scope>NUCLEOTIDE SEQUENCE</scope>
</reference>
<comment type="caution">
    <text evidence="1">The sequence shown here is derived from an EMBL/GenBank/DDBJ whole genome shotgun (WGS) entry which is preliminary data.</text>
</comment>
<dbReference type="EMBL" id="CAJOBH010084067">
    <property type="protein sequence ID" value="CAF4530918.1"/>
    <property type="molecule type" value="Genomic_DNA"/>
</dbReference>
<evidence type="ECO:0000313" key="2">
    <source>
        <dbReference type="Proteomes" id="UP000681967"/>
    </source>
</evidence>
<dbReference type="Proteomes" id="UP000681967">
    <property type="component" value="Unassembled WGS sequence"/>
</dbReference>
<feature type="non-terminal residue" evidence="1">
    <location>
        <position position="1"/>
    </location>
</feature>
<name>A0A8S2Y311_9BILA</name>
<gene>
    <name evidence="1" type="ORF">BYL167_LOCUS37299</name>
</gene>
<organism evidence="1 2">
    <name type="scientific">Rotaria magnacalcarata</name>
    <dbReference type="NCBI Taxonomy" id="392030"/>
    <lineage>
        <taxon>Eukaryota</taxon>
        <taxon>Metazoa</taxon>
        <taxon>Spiralia</taxon>
        <taxon>Gnathifera</taxon>
        <taxon>Rotifera</taxon>
        <taxon>Eurotatoria</taxon>
        <taxon>Bdelloidea</taxon>
        <taxon>Philodinida</taxon>
        <taxon>Philodinidae</taxon>
        <taxon>Rotaria</taxon>
    </lineage>
</organism>
<sequence>YVLAHDFGGLKFSFRFIYGKVYSILPNLVEIKENECSTTGHVQLCNRGYYSTLNVPMYYGSFEKRKFQVYVHFFCI</sequence>
<evidence type="ECO:0000313" key="1">
    <source>
        <dbReference type="EMBL" id="CAF4530918.1"/>
    </source>
</evidence>
<protein>
    <submittedName>
        <fullName evidence="1">Uncharacterized protein</fullName>
    </submittedName>
</protein>
<accession>A0A8S2Y311</accession>
<proteinExistence type="predicted"/>
<dbReference type="AlphaFoldDB" id="A0A8S2Y311"/>